<gene>
    <name evidence="2" type="ORF">BCL67_101305</name>
</gene>
<sequence>MHAVTRVEVVEAVKTAFTITAQPTVPRDLVEAATASGARPAVVTVLEGLDDDLQFRKLRELWEYFPHMPVNTVDAESGPAPVGVRRRPGAGRVEATA</sequence>
<protein>
    <submittedName>
        <fullName evidence="2">Uncharacterized protein</fullName>
    </submittedName>
</protein>
<proteinExistence type="predicted"/>
<dbReference type="AlphaFoldDB" id="A0A2T0YT67"/>
<evidence type="ECO:0000313" key="2">
    <source>
        <dbReference type="EMBL" id="PRZ18993.1"/>
    </source>
</evidence>
<keyword evidence="3" id="KW-1185">Reference proteome</keyword>
<accession>A0A2T0YT67</accession>
<dbReference type="EMBL" id="PVTY01000001">
    <property type="protein sequence ID" value="PRZ18993.1"/>
    <property type="molecule type" value="Genomic_DNA"/>
</dbReference>
<evidence type="ECO:0000256" key="1">
    <source>
        <dbReference type="SAM" id="MobiDB-lite"/>
    </source>
</evidence>
<comment type="caution">
    <text evidence="2">The sequence shown here is derived from an EMBL/GenBank/DDBJ whole genome shotgun (WGS) entry which is preliminary data.</text>
</comment>
<dbReference type="OrthoDB" id="3698093at2"/>
<dbReference type="Proteomes" id="UP000238217">
    <property type="component" value="Unassembled WGS sequence"/>
</dbReference>
<reference evidence="2 3" key="1">
    <citation type="submission" date="2018-03" db="EMBL/GenBank/DDBJ databases">
        <title>Comparative analysis of microorganisms from saline springs in Andes Mountain Range, Colombia.</title>
        <authorList>
            <person name="Rubin E."/>
        </authorList>
    </citation>
    <scope>NUCLEOTIDE SEQUENCE [LARGE SCALE GENOMIC DNA]</scope>
    <source>
        <strain evidence="2 3">CG 35</strain>
    </source>
</reference>
<name>A0A2T0YT67_9MICC</name>
<evidence type="ECO:0000313" key="3">
    <source>
        <dbReference type="Proteomes" id="UP000238217"/>
    </source>
</evidence>
<dbReference type="RefSeq" id="WP_106121693.1">
    <property type="nucleotide sequence ID" value="NZ_PVTY01000001.1"/>
</dbReference>
<organism evidence="2 3">
    <name type="scientific">Nesterenkonia sandarakina</name>
    <dbReference type="NCBI Taxonomy" id="272918"/>
    <lineage>
        <taxon>Bacteria</taxon>
        <taxon>Bacillati</taxon>
        <taxon>Actinomycetota</taxon>
        <taxon>Actinomycetes</taxon>
        <taxon>Micrococcales</taxon>
        <taxon>Micrococcaceae</taxon>
        <taxon>Nesterenkonia</taxon>
    </lineage>
</organism>
<feature type="region of interest" description="Disordered" evidence="1">
    <location>
        <begin position="73"/>
        <end position="97"/>
    </location>
</feature>